<proteinExistence type="predicted"/>
<dbReference type="InterPro" id="IPR050313">
    <property type="entry name" value="Carb_Metab_HTH_regulators"/>
</dbReference>
<evidence type="ECO:0000313" key="2">
    <source>
        <dbReference type="EMBL" id="EQD64794.1"/>
    </source>
</evidence>
<comment type="caution">
    <text evidence="2">The sequence shown here is derived from an EMBL/GenBank/DDBJ whole genome shotgun (WGS) entry which is preliminary data.</text>
</comment>
<organism evidence="2">
    <name type="scientific">mine drainage metagenome</name>
    <dbReference type="NCBI Taxonomy" id="410659"/>
    <lineage>
        <taxon>unclassified sequences</taxon>
        <taxon>metagenomes</taxon>
        <taxon>ecological metagenomes</taxon>
    </lineage>
</organism>
<reference evidence="2" key="2">
    <citation type="journal article" date="2014" name="ISME J.">
        <title>Microbial stratification in low pH oxic and suboxic macroscopic growths along an acid mine drainage.</title>
        <authorList>
            <person name="Mendez-Garcia C."/>
            <person name="Mesa V."/>
            <person name="Sprenger R.R."/>
            <person name="Richter M."/>
            <person name="Diez M.S."/>
            <person name="Solano J."/>
            <person name="Bargiela R."/>
            <person name="Golyshina O.V."/>
            <person name="Manteca A."/>
            <person name="Ramos J.L."/>
            <person name="Gallego J.R."/>
            <person name="Llorente I."/>
            <person name="Martins Dos Santos V.A."/>
            <person name="Jensen O.N."/>
            <person name="Pelaez A.I."/>
            <person name="Sanchez J."/>
            <person name="Ferrer M."/>
        </authorList>
    </citation>
    <scope>NUCLEOTIDE SEQUENCE</scope>
</reference>
<dbReference type="EMBL" id="AUZX01006204">
    <property type="protein sequence ID" value="EQD64794.1"/>
    <property type="molecule type" value="Genomic_DNA"/>
</dbReference>
<sequence length="185" mass="20254">KRAIARAAAKLIEPGDSIIISGGTSTYALVEFLPPEGLDILTNSIPIVTQLIASGHHRVTVPGGTIFREQDIVLSPFEDDATNHFSAKTLFTGCFGINRFGMMEADPLIVQSQVRLLRRCEQLVVLADRSKLHQRSSIVVADLARVTVLVTDEGARDEDLEPLRSAGVRIVRAERDSPDKRIKVT</sequence>
<feature type="domain" description="DeoR-like transcriptional repressor C-terminal sensor" evidence="1">
    <location>
        <begin position="1"/>
        <end position="153"/>
    </location>
</feature>
<gene>
    <name evidence="2" type="ORF">B1A_08705</name>
</gene>
<feature type="non-terminal residue" evidence="2">
    <location>
        <position position="1"/>
    </location>
</feature>
<dbReference type="InterPro" id="IPR037171">
    <property type="entry name" value="NagB/RpiA_transferase-like"/>
</dbReference>
<evidence type="ECO:0000259" key="1">
    <source>
        <dbReference type="Pfam" id="PF00455"/>
    </source>
</evidence>
<reference evidence="2" key="1">
    <citation type="submission" date="2013-08" db="EMBL/GenBank/DDBJ databases">
        <authorList>
            <person name="Mendez C."/>
            <person name="Richter M."/>
            <person name="Ferrer M."/>
            <person name="Sanchez J."/>
        </authorList>
    </citation>
    <scope>NUCLEOTIDE SEQUENCE</scope>
</reference>
<dbReference type="PANTHER" id="PTHR30363:SF55">
    <property type="entry name" value="HTH-TYPE TRANSCRIPTIONAL REGULATOR ULAR"/>
    <property type="match status" value="1"/>
</dbReference>
<dbReference type="SUPFAM" id="SSF100950">
    <property type="entry name" value="NagB/RpiA/CoA transferase-like"/>
    <property type="match status" value="1"/>
</dbReference>
<dbReference type="AlphaFoldDB" id="T1CFD4"/>
<dbReference type="SMART" id="SM01134">
    <property type="entry name" value="DeoRC"/>
    <property type="match status" value="1"/>
</dbReference>
<accession>T1CFD4</accession>
<name>T1CFD4_9ZZZZ</name>
<protein>
    <submittedName>
        <fullName evidence="2">Transcriptional regulator, DeoR family protein</fullName>
    </submittedName>
</protein>
<dbReference type="PANTHER" id="PTHR30363">
    <property type="entry name" value="HTH-TYPE TRANSCRIPTIONAL REGULATOR SRLR-RELATED"/>
    <property type="match status" value="1"/>
</dbReference>
<dbReference type="InterPro" id="IPR014036">
    <property type="entry name" value="DeoR-like_C"/>
</dbReference>
<dbReference type="Pfam" id="PF00455">
    <property type="entry name" value="DeoRC"/>
    <property type="match status" value="1"/>
</dbReference>